<dbReference type="InterPro" id="IPR000504">
    <property type="entry name" value="RRM_dom"/>
</dbReference>
<organism evidence="11 12">
    <name type="scientific">Pocillopora damicornis</name>
    <name type="common">Cauliflower coral</name>
    <name type="synonym">Millepora damicornis</name>
    <dbReference type="NCBI Taxonomy" id="46731"/>
    <lineage>
        <taxon>Eukaryota</taxon>
        <taxon>Metazoa</taxon>
        <taxon>Cnidaria</taxon>
        <taxon>Anthozoa</taxon>
        <taxon>Hexacorallia</taxon>
        <taxon>Scleractinia</taxon>
        <taxon>Astrocoeniina</taxon>
        <taxon>Pocilloporidae</taxon>
        <taxon>Pocillopora</taxon>
    </lineage>
</organism>
<dbReference type="Gene3D" id="3.30.720.50">
    <property type="match status" value="1"/>
</dbReference>
<evidence type="ECO:0000313" key="12">
    <source>
        <dbReference type="Proteomes" id="UP000275408"/>
    </source>
</evidence>
<dbReference type="Proteomes" id="UP000275408">
    <property type="component" value="Unassembled WGS sequence"/>
</dbReference>
<feature type="domain" description="RRM" evidence="9">
    <location>
        <begin position="257"/>
        <end position="335"/>
    </location>
</feature>
<keyword evidence="4 7" id="KW-0520">NAD</keyword>
<accession>A0A3M6UF52</accession>
<dbReference type="FunFam" id="3.90.228.10:FF:000008">
    <property type="entry name" value="Poly [ADP-ribose] polymerase"/>
    <property type="match status" value="1"/>
</dbReference>
<evidence type="ECO:0000256" key="5">
    <source>
        <dbReference type="ARBA" id="ARBA00023242"/>
    </source>
</evidence>
<dbReference type="PANTHER" id="PTHR14453">
    <property type="entry name" value="PARP/ZINC FINGER CCCH TYPE DOMAIN CONTAINING PROTEIN"/>
    <property type="match status" value="1"/>
</dbReference>
<keyword evidence="6" id="KW-0694">RNA-binding</keyword>
<dbReference type="GO" id="GO:0003714">
    <property type="term" value="F:transcription corepressor activity"/>
    <property type="evidence" value="ECO:0007669"/>
    <property type="project" value="TreeGrafter"/>
</dbReference>
<evidence type="ECO:0000313" key="11">
    <source>
        <dbReference type="EMBL" id="RMX52300.1"/>
    </source>
</evidence>
<feature type="non-terminal residue" evidence="11">
    <location>
        <position position="1333"/>
    </location>
</feature>
<evidence type="ECO:0000256" key="6">
    <source>
        <dbReference type="PROSITE-ProRule" id="PRU00176"/>
    </source>
</evidence>
<dbReference type="CDD" id="cd01439">
    <property type="entry name" value="TCCD_inducible_PARP_like"/>
    <property type="match status" value="1"/>
</dbReference>
<keyword evidence="3 7" id="KW-0808">Transferase</keyword>
<evidence type="ECO:0000256" key="2">
    <source>
        <dbReference type="ARBA" id="ARBA00022676"/>
    </source>
</evidence>
<dbReference type="Pfam" id="PF00644">
    <property type="entry name" value="PARP"/>
    <property type="match status" value="1"/>
</dbReference>
<dbReference type="GO" id="GO:0003723">
    <property type="term" value="F:RNA binding"/>
    <property type="evidence" value="ECO:0007669"/>
    <property type="project" value="UniProtKB-UniRule"/>
</dbReference>
<reference evidence="11 12" key="1">
    <citation type="journal article" date="2018" name="Sci. Rep.">
        <title>Comparative analysis of the Pocillopora damicornis genome highlights role of immune system in coral evolution.</title>
        <authorList>
            <person name="Cunning R."/>
            <person name="Bay R.A."/>
            <person name="Gillette P."/>
            <person name="Baker A.C."/>
            <person name="Traylor-Knowles N."/>
        </authorList>
    </citation>
    <scope>NUCLEOTIDE SEQUENCE [LARGE SCALE GENOMIC DNA]</scope>
    <source>
        <strain evidence="11">RSMAS</strain>
        <tissue evidence="11">Whole animal</tissue>
    </source>
</reference>
<dbReference type="InterPro" id="IPR012317">
    <property type="entry name" value="Poly(ADP-ribose)pol_cat_dom"/>
</dbReference>
<dbReference type="GO" id="GO:0005634">
    <property type="term" value="C:nucleus"/>
    <property type="evidence" value="ECO:0007669"/>
    <property type="project" value="UniProtKB-SubCell"/>
</dbReference>
<evidence type="ECO:0000256" key="4">
    <source>
        <dbReference type="ARBA" id="ARBA00023027"/>
    </source>
</evidence>
<dbReference type="Gene3D" id="3.90.228.10">
    <property type="match status" value="1"/>
</dbReference>
<dbReference type="PANTHER" id="PTHR14453:SF67">
    <property type="entry name" value="POLY [ADP-RIBOSE] POLYMERASE"/>
    <property type="match status" value="1"/>
</dbReference>
<dbReference type="OrthoDB" id="406099at2759"/>
<feature type="compositionally biased region" description="Basic residues" evidence="8">
    <location>
        <begin position="133"/>
        <end position="146"/>
    </location>
</feature>
<dbReference type="Pfam" id="PF23085">
    <property type="entry name" value="RRM_PARP14_3"/>
    <property type="match status" value="1"/>
</dbReference>
<dbReference type="EMBL" id="RCHS01001660">
    <property type="protein sequence ID" value="RMX52300.1"/>
    <property type="molecule type" value="Genomic_DNA"/>
</dbReference>
<evidence type="ECO:0000256" key="8">
    <source>
        <dbReference type="SAM" id="MobiDB-lite"/>
    </source>
</evidence>
<dbReference type="PROSITE" id="PS51059">
    <property type="entry name" value="PARP_CATALYTIC"/>
    <property type="match status" value="1"/>
</dbReference>
<dbReference type="InterPro" id="IPR052056">
    <property type="entry name" value="Mono-ARTD/PARP"/>
</dbReference>
<dbReference type="GO" id="GO:0005737">
    <property type="term" value="C:cytoplasm"/>
    <property type="evidence" value="ECO:0007669"/>
    <property type="project" value="TreeGrafter"/>
</dbReference>
<dbReference type="GO" id="GO:0003950">
    <property type="term" value="F:NAD+ poly-ADP-ribosyltransferase activity"/>
    <property type="evidence" value="ECO:0007669"/>
    <property type="project" value="UniProtKB-UniRule"/>
</dbReference>
<dbReference type="SMART" id="SM00360">
    <property type="entry name" value="RRM"/>
    <property type="match status" value="1"/>
</dbReference>
<dbReference type="SUPFAM" id="SSF56399">
    <property type="entry name" value="ADP-ribosylation"/>
    <property type="match status" value="1"/>
</dbReference>
<feature type="compositionally biased region" description="Basic and acidic residues" evidence="8">
    <location>
        <begin position="106"/>
        <end position="119"/>
    </location>
</feature>
<evidence type="ECO:0000256" key="3">
    <source>
        <dbReference type="ARBA" id="ARBA00022679"/>
    </source>
</evidence>
<dbReference type="CDD" id="cd00590">
    <property type="entry name" value="RRM_SF"/>
    <property type="match status" value="1"/>
</dbReference>
<evidence type="ECO:0000259" key="10">
    <source>
        <dbReference type="PROSITE" id="PS51059"/>
    </source>
</evidence>
<dbReference type="InterPro" id="IPR037197">
    <property type="entry name" value="WWE_dom_sf"/>
</dbReference>
<feature type="compositionally biased region" description="Basic and acidic residues" evidence="8">
    <location>
        <begin position="1"/>
        <end position="11"/>
    </location>
</feature>
<dbReference type="SUPFAM" id="SSF117839">
    <property type="entry name" value="WWE domain"/>
    <property type="match status" value="1"/>
</dbReference>
<dbReference type="PROSITE" id="PS50102">
    <property type="entry name" value="RRM"/>
    <property type="match status" value="1"/>
</dbReference>
<feature type="region of interest" description="Disordered" evidence="8">
    <location>
        <begin position="831"/>
        <end position="853"/>
    </location>
</feature>
<keyword evidence="12" id="KW-1185">Reference proteome</keyword>
<name>A0A3M6UF52_POCDA</name>
<dbReference type="GO" id="GO:0010629">
    <property type="term" value="P:negative regulation of gene expression"/>
    <property type="evidence" value="ECO:0007669"/>
    <property type="project" value="TreeGrafter"/>
</dbReference>
<proteinExistence type="predicted"/>
<dbReference type="SUPFAM" id="SSF54928">
    <property type="entry name" value="RNA-binding domain, RBD"/>
    <property type="match status" value="1"/>
</dbReference>
<dbReference type="Gene3D" id="3.30.70.330">
    <property type="match status" value="1"/>
</dbReference>
<dbReference type="InterPro" id="IPR012677">
    <property type="entry name" value="Nucleotide-bd_a/b_plait_sf"/>
</dbReference>
<comment type="subcellular location">
    <subcellularLocation>
        <location evidence="1">Nucleus</location>
    </subcellularLocation>
</comment>
<feature type="region of interest" description="Disordered" evidence="8">
    <location>
        <begin position="1"/>
        <end position="157"/>
    </location>
</feature>
<feature type="non-terminal residue" evidence="11">
    <location>
        <position position="1"/>
    </location>
</feature>
<gene>
    <name evidence="11" type="ORF">pdam_00010340</name>
</gene>
<protein>
    <recommendedName>
        <fullName evidence="7">Poly [ADP-ribose] polymerase</fullName>
        <shortName evidence="7">PARP</shortName>
        <ecNumber evidence="7">2.4.2.-</ecNumber>
    </recommendedName>
</protein>
<comment type="caution">
    <text evidence="11">The sequence shown here is derived from an EMBL/GenBank/DDBJ whole genome shotgun (WGS) entry which is preliminary data.</text>
</comment>
<evidence type="ECO:0000259" key="9">
    <source>
        <dbReference type="PROSITE" id="PS50102"/>
    </source>
</evidence>
<sequence length="1333" mass="153877">DRDCFFDEPHPDVSCSENQHGTKFPEEDIADESPIKGEESDSKNDDAPSEAKIHDNLLQLRTETPWKKVEKRQKGTRTYEPSSAPQTRGGRGQHSTSRGGRVQRGRGHDRGPKPTRGREPSNAQQTGGGRGGRAQRGRGHDRRPTRGRGNGVFSRSSDRNGYILKDVRYERNKLYVLGLHHRVTKECLLHYIEKISNYDVKHILWFKPNGRAIVTLDPETIDFQRICREAQKRPLTLNKERKDDVSDVLIERAPVCKSIFVRGIPLNTPEEEIENHFEKLGIVEKFCFNTKEVKERRAKEMRAIVYFKSEKSVKKIVDNDNFLDGTLLAVERYYPFMGTVEPVDSKIPQYTESKIPLCEGPYFRMVVDQDTIEFVMSKSNRGLELQEKLSAERANINWTNKDGYVLVKYNSKGHKRDNEFDDQDWEERCRHILSDLLDRFTLKDIPVEKEIWKQVINELPQIESLFPNYSAQIKKFDDLEELRLICLKTDMPEFEKKLLNRIEEVKQAELEKTLEHKTLTNFPIVILKLMEMVGIQSILKENVHQDIQTRIELAQKSIFIKTPQGQMSAAVAYLREREKEVKQNSTQSPPEIIGILKTKVGKRKLNTEFKESNLHCTFNIDESNNKILFLGRAPEDTVRGRKVAEATLITGRLHIKDRDNDILQSDEWKQLCRNFEKRSKVRCQRGSVTEFHVFGFKKGVDEVVKALTKFLNEKKAKEGEFRFNSPVHQRLFREFYKDEITKLEESLSLYSVKISWEENGDMHFTGAVEGVKEVTNKLNAMQDDITEETFKVILPGMRSFLAKNKGEVVGVVEKENECVIEIQECMGEWQDPDDVDETSSISSEEEAFDEDDDTIVTQEGKKIIWKIGKIEEEEDSAEVVIGSLQEVNLGTVRSIRIVVIEDSVINVYERKLKLMKAELCCTPGYTKLDDDEEGGADATSMSWCYHHNVTVYGRSKRLAEAIPSLKDKVIRECPPTDIIEDVIERLSSRCRRHLRRKAREEDVGLDFSKQGTITLTGFSTDVIKMHTEVTKVLQEQLKNEHIMERAEMMSRNVQWCFLTADGKYEPFEKMANYEIETAQQSNEPSVYFTHRKWQAKIVFAQETVTFNITGAVRKVFRRDVLPLPKNWDCHPLDAKKREMKVHSVRLDADSPEYKYVNEKFMESISENVCVTSIQRIQNPSMYRSYATKKQSMDEKNGNHRNEWYLFHGTAYRNVKDINAHGLNRSFCGRNGATYGDGVYFATESCYSLSFSKPPNSKGEYCMYLAKVLAGKYADGEKGMRQPPPIDQERLDLRFDSVVDNSDDPSIFVIFHDDQCYPEYLITFTRSADGYAAT</sequence>
<dbReference type="InterPro" id="IPR035979">
    <property type="entry name" value="RBD_domain_sf"/>
</dbReference>
<evidence type="ECO:0000256" key="7">
    <source>
        <dbReference type="RuleBase" id="RU362114"/>
    </source>
</evidence>
<keyword evidence="5" id="KW-0539">Nucleus</keyword>
<feature type="compositionally biased region" description="Basic and acidic residues" evidence="8">
    <location>
        <begin position="33"/>
        <end position="55"/>
    </location>
</feature>
<keyword evidence="2 7" id="KW-0328">Glycosyltransferase</keyword>
<evidence type="ECO:0000256" key="1">
    <source>
        <dbReference type="ARBA" id="ARBA00004123"/>
    </source>
</evidence>
<dbReference type="EC" id="2.4.2.-" evidence="7"/>
<feature type="domain" description="PARP catalytic" evidence="10">
    <location>
        <begin position="1130"/>
        <end position="1333"/>
    </location>
</feature>